<evidence type="ECO:0000256" key="3">
    <source>
        <dbReference type="ARBA" id="ARBA00022692"/>
    </source>
</evidence>
<feature type="transmembrane region" description="Helical" evidence="6">
    <location>
        <begin position="20"/>
        <end position="40"/>
    </location>
</feature>
<protein>
    <recommendedName>
        <fullName evidence="8">Oligopeptide transporter, OPT family</fullName>
    </recommendedName>
</protein>
<dbReference type="PANTHER" id="PTHR31645">
    <property type="entry name" value="OLIGOPEPTIDE TRANSPORTER YGL114W-RELATED"/>
    <property type="match status" value="1"/>
</dbReference>
<comment type="caution">
    <text evidence="7">The sequence shown here is derived from an EMBL/GenBank/DDBJ whole genome shotgun (WGS) entry which is preliminary data.</text>
</comment>
<gene>
    <name evidence="7" type="ORF">S01H4_31888</name>
</gene>
<evidence type="ECO:0000256" key="4">
    <source>
        <dbReference type="ARBA" id="ARBA00022989"/>
    </source>
</evidence>
<proteinExistence type="predicted"/>
<feature type="non-terminal residue" evidence="7">
    <location>
        <position position="250"/>
    </location>
</feature>
<evidence type="ECO:0000256" key="6">
    <source>
        <dbReference type="SAM" id="Phobius"/>
    </source>
</evidence>
<feature type="transmembrane region" description="Helical" evidence="6">
    <location>
        <begin position="230"/>
        <end position="249"/>
    </location>
</feature>
<accession>X1AMP3</accession>
<evidence type="ECO:0008006" key="8">
    <source>
        <dbReference type="Google" id="ProtNLM"/>
    </source>
</evidence>
<dbReference type="Pfam" id="PF03169">
    <property type="entry name" value="OPT"/>
    <property type="match status" value="1"/>
</dbReference>
<dbReference type="AlphaFoldDB" id="X1AMP3"/>
<keyword evidence="4 6" id="KW-1133">Transmembrane helix</keyword>
<name>X1AMP3_9ZZZZ</name>
<sequence>MSEGFKPYIDPKTELSEMTLRAVILGMIMAIILGAANVYLGLKAGMTVAAAFPAAVVAMAVLRAFKGNILEENIARTTGSVGEALAAGAIFTVPAFVMVGAWDNLDLFTGPWFLATALLIVGGLLGVLILILLRRTFMEDTSLPFPESAACTEIVKAGQGGQTGAASVFAAMGIAGLMEFLKNHNGIPIIGGHYKGAFKLSADSSGAFPFFTPEPSPAFLGVGYIIGPKYGALTASGGIFGWLLLMPILL</sequence>
<dbReference type="PANTHER" id="PTHR31645:SF0">
    <property type="entry name" value="OLIGOPEPTIDE TRANSPORTER YGL114W-RELATED"/>
    <property type="match status" value="1"/>
</dbReference>
<evidence type="ECO:0000256" key="5">
    <source>
        <dbReference type="ARBA" id="ARBA00023136"/>
    </source>
</evidence>
<organism evidence="7">
    <name type="scientific">marine sediment metagenome</name>
    <dbReference type="NCBI Taxonomy" id="412755"/>
    <lineage>
        <taxon>unclassified sequences</taxon>
        <taxon>metagenomes</taxon>
        <taxon>ecological metagenomes</taxon>
    </lineage>
</organism>
<dbReference type="GO" id="GO:0035673">
    <property type="term" value="F:oligopeptide transmembrane transporter activity"/>
    <property type="evidence" value="ECO:0007669"/>
    <property type="project" value="InterPro"/>
</dbReference>
<evidence type="ECO:0000256" key="1">
    <source>
        <dbReference type="ARBA" id="ARBA00004141"/>
    </source>
</evidence>
<keyword evidence="5 6" id="KW-0472">Membrane</keyword>
<evidence type="ECO:0000313" key="7">
    <source>
        <dbReference type="EMBL" id="GAG83884.1"/>
    </source>
</evidence>
<evidence type="ECO:0000256" key="2">
    <source>
        <dbReference type="ARBA" id="ARBA00022448"/>
    </source>
</evidence>
<keyword evidence="3 6" id="KW-0812">Transmembrane</keyword>
<comment type="subcellular location">
    <subcellularLocation>
        <location evidence="1">Membrane</location>
        <topology evidence="1">Multi-pass membrane protein</topology>
    </subcellularLocation>
</comment>
<dbReference type="InterPro" id="IPR004813">
    <property type="entry name" value="OPT"/>
</dbReference>
<dbReference type="GO" id="GO:0016020">
    <property type="term" value="C:membrane"/>
    <property type="evidence" value="ECO:0007669"/>
    <property type="project" value="UniProtKB-SubCell"/>
</dbReference>
<dbReference type="EMBL" id="BART01016607">
    <property type="protein sequence ID" value="GAG83884.1"/>
    <property type="molecule type" value="Genomic_DNA"/>
</dbReference>
<keyword evidence="2" id="KW-0813">Transport</keyword>
<feature type="transmembrane region" description="Helical" evidence="6">
    <location>
        <begin position="46"/>
        <end position="65"/>
    </location>
</feature>
<feature type="transmembrane region" description="Helical" evidence="6">
    <location>
        <begin position="112"/>
        <end position="133"/>
    </location>
</feature>
<dbReference type="InterPro" id="IPR045035">
    <property type="entry name" value="YSL-like"/>
</dbReference>
<reference evidence="7" key="1">
    <citation type="journal article" date="2014" name="Front. Microbiol.">
        <title>High frequency of phylogenetically diverse reductive dehalogenase-homologous genes in deep subseafloor sedimentary metagenomes.</title>
        <authorList>
            <person name="Kawai M."/>
            <person name="Futagami T."/>
            <person name="Toyoda A."/>
            <person name="Takaki Y."/>
            <person name="Nishi S."/>
            <person name="Hori S."/>
            <person name="Arai W."/>
            <person name="Tsubouchi T."/>
            <person name="Morono Y."/>
            <person name="Uchiyama I."/>
            <person name="Ito T."/>
            <person name="Fujiyama A."/>
            <person name="Inagaki F."/>
            <person name="Takami H."/>
        </authorList>
    </citation>
    <scope>NUCLEOTIDE SEQUENCE</scope>
    <source>
        <strain evidence="7">Expedition CK06-06</strain>
    </source>
</reference>
<feature type="transmembrane region" description="Helical" evidence="6">
    <location>
        <begin position="77"/>
        <end position="100"/>
    </location>
</feature>